<organism evidence="9 10">
    <name type="scientific">Paludisphaera mucosa</name>
    <dbReference type="NCBI Taxonomy" id="3030827"/>
    <lineage>
        <taxon>Bacteria</taxon>
        <taxon>Pseudomonadati</taxon>
        <taxon>Planctomycetota</taxon>
        <taxon>Planctomycetia</taxon>
        <taxon>Isosphaerales</taxon>
        <taxon>Isosphaeraceae</taxon>
        <taxon>Paludisphaera</taxon>
    </lineage>
</organism>
<keyword evidence="6 8" id="KW-0464">Manganese</keyword>
<sequence length="488" mass="52578">MAKAGYAGPLEQISPFQFRIPKDYREDMRVDGMIFADDALIGSIKADQGPEQVVNVATLPGIQKASLAMPDIHWGYGFCIGGVAATDPEEGGVISPGGVGYDINCGVRLLRTDLEWADVKGRIRPLVEQLFRDIPTGVGQRGSFAFTKPQLVELMEQGVSYVVGKGWGTDRDVQFAEAGGRLDDADPGRVSDRALMRGADQCGTLGSGNHFLEVQVVDRILDAPAAKVMGLHEGQITVLIHSGSRGLGYQVCDDFLAVFKDAPRKYGFTLPDWQLACAPVRSPEGQAYLGAMRAAANYAWCNRQLLTHQAREVFARVFEKPWQDLGMDLVYDVAHNIAKFEHHDVGGGVSKQVCVHRKGATRAFPPGHPEIPEAYAETGQPVIIPGSMGTASWVLAGQPGSMVHSFGTSCHGAGRMMSRTAAVRLAEGRRIDRELDAIGIIAKARGHKGLAEEQPAAYKDVDLVVDVVDKAGISKKVARLRPVGVIKG</sequence>
<gene>
    <name evidence="8" type="primary">rtcB</name>
    <name evidence="9" type="ORF">PZE19_15730</name>
</gene>
<keyword evidence="10" id="KW-1185">Reference proteome</keyword>
<comment type="similarity">
    <text evidence="8">Belongs to the RtcB family.</text>
</comment>
<evidence type="ECO:0000256" key="5">
    <source>
        <dbReference type="ARBA" id="ARBA00023134"/>
    </source>
</evidence>
<evidence type="ECO:0000313" key="9">
    <source>
        <dbReference type="EMBL" id="MDG3005239.1"/>
    </source>
</evidence>
<keyword evidence="4" id="KW-0692">RNA repair</keyword>
<evidence type="ECO:0000256" key="3">
    <source>
        <dbReference type="ARBA" id="ARBA00022741"/>
    </source>
</evidence>
<dbReference type="Pfam" id="PF01139">
    <property type="entry name" value="RtcB"/>
    <property type="match status" value="1"/>
</dbReference>
<accession>A0ABT6FCS0</accession>
<evidence type="ECO:0000256" key="6">
    <source>
        <dbReference type="ARBA" id="ARBA00023211"/>
    </source>
</evidence>
<evidence type="ECO:0000256" key="8">
    <source>
        <dbReference type="RuleBase" id="RU371113"/>
    </source>
</evidence>
<dbReference type="PANTHER" id="PTHR11118:SF1">
    <property type="entry name" value="RNA-SPLICING LIGASE RTCB HOMOLOG"/>
    <property type="match status" value="1"/>
</dbReference>
<keyword evidence="1 8" id="KW-0436">Ligase</keyword>
<dbReference type="GO" id="GO:0170057">
    <property type="term" value="F:RNA ligase (GTP) activity"/>
    <property type="evidence" value="ECO:0007669"/>
    <property type="project" value="UniProtKB-EC"/>
</dbReference>
<evidence type="ECO:0000256" key="1">
    <source>
        <dbReference type="ARBA" id="ARBA00022598"/>
    </source>
</evidence>
<proteinExistence type="inferred from homology"/>
<keyword evidence="2 8" id="KW-0479">Metal-binding</keyword>
<evidence type="ECO:0000256" key="7">
    <source>
        <dbReference type="ARBA" id="ARBA00047746"/>
    </source>
</evidence>
<dbReference type="SUPFAM" id="SSF103365">
    <property type="entry name" value="Hypothetical protein PH1602"/>
    <property type="match status" value="1"/>
</dbReference>
<evidence type="ECO:0000256" key="4">
    <source>
        <dbReference type="ARBA" id="ARBA00022800"/>
    </source>
</evidence>
<protein>
    <recommendedName>
        <fullName evidence="8">tRNA-splicing ligase RtcB</fullName>
        <ecNumber evidence="8">6.5.1.-</ecNumber>
    </recommendedName>
</protein>
<dbReference type="EMBL" id="JARRAG010000002">
    <property type="protein sequence ID" value="MDG3005239.1"/>
    <property type="molecule type" value="Genomic_DNA"/>
</dbReference>
<comment type="caution">
    <text evidence="9">The sequence shown here is derived from an EMBL/GenBank/DDBJ whole genome shotgun (WGS) entry which is preliminary data.</text>
</comment>
<dbReference type="InterPro" id="IPR036025">
    <property type="entry name" value="RtcB-like_sf"/>
</dbReference>
<dbReference type="InterPro" id="IPR001233">
    <property type="entry name" value="RtcB"/>
</dbReference>
<evidence type="ECO:0000256" key="2">
    <source>
        <dbReference type="ARBA" id="ARBA00022723"/>
    </source>
</evidence>
<keyword evidence="3" id="KW-0547">Nucleotide-binding</keyword>
<dbReference type="EC" id="6.5.1.-" evidence="8"/>
<evidence type="ECO:0000313" key="10">
    <source>
        <dbReference type="Proteomes" id="UP001216907"/>
    </source>
</evidence>
<comment type="cofactor">
    <cofactor evidence="8">
        <name>Mn(2+)</name>
        <dbReference type="ChEBI" id="CHEBI:29035"/>
    </cofactor>
    <text evidence="8">Binds 2 manganese ions per subunit.</text>
</comment>
<comment type="subunit">
    <text evidence="8">Monomer.</text>
</comment>
<dbReference type="Proteomes" id="UP001216907">
    <property type="component" value="Unassembled WGS sequence"/>
</dbReference>
<dbReference type="PROSITE" id="PS01288">
    <property type="entry name" value="UPF0027"/>
    <property type="match status" value="1"/>
</dbReference>
<dbReference type="PANTHER" id="PTHR11118">
    <property type="entry name" value="RNA-SPLICING LIGASE RTCB HOMOLOG"/>
    <property type="match status" value="1"/>
</dbReference>
<reference evidence="9 10" key="1">
    <citation type="submission" date="2023-03" db="EMBL/GenBank/DDBJ databases">
        <title>Paludisphaera mucosa sp. nov. a novel planctomycete from northern fen.</title>
        <authorList>
            <person name="Ivanova A."/>
        </authorList>
    </citation>
    <scope>NUCLEOTIDE SEQUENCE [LARGE SCALE GENOMIC DNA]</scope>
    <source>
        <strain evidence="9 10">Pla2</strain>
    </source>
</reference>
<name>A0ABT6FCS0_9BACT</name>
<dbReference type="RefSeq" id="WP_277861584.1">
    <property type="nucleotide sequence ID" value="NZ_JARRAG010000002.1"/>
</dbReference>
<comment type="catalytic activity">
    <reaction evidence="7">
        <text>a 3'-end 3'-phospho-ribonucleotide-RNA + a 5'-end dephospho-ribonucleoside-RNA + GTP = a ribonucleotidyl-ribonucleotide-RNA + GMP + diphosphate</text>
        <dbReference type="Rhea" id="RHEA:68076"/>
        <dbReference type="Rhea" id="RHEA-COMP:10463"/>
        <dbReference type="Rhea" id="RHEA-COMP:13936"/>
        <dbReference type="Rhea" id="RHEA-COMP:17355"/>
        <dbReference type="ChEBI" id="CHEBI:33019"/>
        <dbReference type="ChEBI" id="CHEBI:37565"/>
        <dbReference type="ChEBI" id="CHEBI:58115"/>
        <dbReference type="ChEBI" id="CHEBI:83062"/>
        <dbReference type="ChEBI" id="CHEBI:138284"/>
        <dbReference type="ChEBI" id="CHEBI:173118"/>
        <dbReference type="EC" id="6.5.1.8"/>
    </reaction>
</comment>
<dbReference type="Gene3D" id="3.90.1860.10">
    <property type="entry name" value="tRNA-splicing ligase RtcB"/>
    <property type="match status" value="1"/>
</dbReference>
<keyword evidence="5" id="KW-0342">GTP-binding</keyword>